<reference evidence="1" key="1">
    <citation type="submission" date="2019-04" db="EMBL/GenBank/DDBJ databases">
        <title>Microbes associate with the intestines of laboratory mice.</title>
        <authorList>
            <person name="Navarre W."/>
            <person name="Wong E."/>
            <person name="Huang K.C."/>
            <person name="Tropini C."/>
            <person name="Ng K."/>
            <person name="Yu B."/>
        </authorList>
    </citation>
    <scope>NUCLEOTIDE SEQUENCE</scope>
    <source>
        <strain evidence="1">NM86_A22</strain>
    </source>
</reference>
<evidence type="ECO:0000313" key="1">
    <source>
        <dbReference type="EMBL" id="THG51259.1"/>
    </source>
</evidence>
<accession>A0AC61S5P2</accession>
<organism evidence="1 2">
    <name type="scientific">Muribaculum caecicola</name>
    <dbReference type="NCBI Taxonomy" id="3038144"/>
    <lineage>
        <taxon>Bacteria</taxon>
        <taxon>Pseudomonadati</taxon>
        <taxon>Bacteroidota</taxon>
        <taxon>Bacteroidia</taxon>
        <taxon>Bacteroidales</taxon>
        <taxon>Muribaculaceae</taxon>
        <taxon>Muribaculum</taxon>
    </lineage>
</organism>
<dbReference type="Proteomes" id="UP000305401">
    <property type="component" value="Unassembled WGS sequence"/>
</dbReference>
<proteinExistence type="predicted"/>
<gene>
    <name evidence="1" type="ORF">E5990_06280</name>
</gene>
<name>A0AC61S5P2_9BACT</name>
<evidence type="ECO:0000313" key="2">
    <source>
        <dbReference type="Proteomes" id="UP000305401"/>
    </source>
</evidence>
<dbReference type="EMBL" id="SSTG01000065">
    <property type="protein sequence ID" value="THG51259.1"/>
    <property type="molecule type" value="Genomic_DNA"/>
</dbReference>
<comment type="caution">
    <text evidence="1">The sequence shown here is derived from an EMBL/GenBank/DDBJ whole genome shotgun (WGS) entry which is preliminary data.</text>
</comment>
<sequence>MNQVLISAAGLGIASLLGSAIGLLIKKISHRLNDIFLGFCAGMMLAASIVCLIMPAIEMVSPIQWWQIIAGVAAGVGLICTLDYVTPHLHHLTGIDPEIHHSNKASINRILLFVLAIAIHKLPEGMATGIVFEGGNEQNALAVSLSIALQNIPEGMVVVTPLLMIGVGYFRTTFVAFIVAGIEVAGVYLGYVLGGLSEVLLPFMLSMAGGAMLYVISDEMIPETHAHGFQKSATCALVIGVMAMLAIRAVTE</sequence>
<protein>
    <submittedName>
        <fullName evidence="1">ZIP family metal transporter</fullName>
    </submittedName>
</protein>
<keyword evidence="2" id="KW-1185">Reference proteome</keyword>